<proteinExistence type="predicted"/>
<dbReference type="EMBL" id="MU854523">
    <property type="protein sequence ID" value="KAK4033553.1"/>
    <property type="molecule type" value="Genomic_DNA"/>
</dbReference>
<evidence type="ECO:0000313" key="2">
    <source>
        <dbReference type="EMBL" id="KAK4033553.1"/>
    </source>
</evidence>
<keyword evidence="3" id="KW-1185">Reference proteome</keyword>
<reference evidence="3" key="1">
    <citation type="journal article" date="2023" name="Mol. Phylogenet. Evol.">
        <title>Genome-scale phylogeny and comparative genomics of the fungal order Sordariales.</title>
        <authorList>
            <person name="Hensen N."/>
            <person name="Bonometti L."/>
            <person name="Westerberg I."/>
            <person name="Brannstrom I.O."/>
            <person name="Guillou S."/>
            <person name="Cros-Aarteil S."/>
            <person name="Calhoun S."/>
            <person name="Haridas S."/>
            <person name="Kuo A."/>
            <person name="Mondo S."/>
            <person name="Pangilinan J."/>
            <person name="Riley R."/>
            <person name="LaButti K."/>
            <person name="Andreopoulos B."/>
            <person name="Lipzen A."/>
            <person name="Chen C."/>
            <person name="Yan M."/>
            <person name="Daum C."/>
            <person name="Ng V."/>
            <person name="Clum A."/>
            <person name="Steindorff A."/>
            <person name="Ohm R.A."/>
            <person name="Martin F."/>
            <person name="Silar P."/>
            <person name="Natvig D.O."/>
            <person name="Lalanne C."/>
            <person name="Gautier V."/>
            <person name="Ament-Velasquez S.L."/>
            <person name="Kruys A."/>
            <person name="Hutchinson M.I."/>
            <person name="Powell A.J."/>
            <person name="Barry K."/>
            <person name="Miller A.N."/>
            <person name="Grigoriev I.V."/>
            <person name="Debuchy R."/>
            <person name="Gladieux P."/>
            <person name="Hiltunen Thoren M."/>
            <person name="Johannesson H."/>
        </authorList>
    </citation>
    <scope>NUCLEOTIDE SEQUENCE [LARGE SCALE GENOMIC DNA]</scope>
    <source>
        <strain evidence="3">CBS 284.82</strain>
    </source>
</reference>
<accession>A0AAN6SNA5</accession>
<evidence type="ECO:0000313" key="3">
    <source>
        <dbReference type="Proteomes" id="UP001303115"/>
    </source>
</evidence>
<keyword evidence="1" id="KW-1133">Transmembrane helix</keyword>
<sequence>MGQTRTVALGKRDKMSGIAIGMTVIGCLVAVSVIAGVLWLRCSTRRRPSQKADVDLLRKTRSWYAAPAPAQAPAQSQYGQPGIDIELAKPQQTYQAGGNYQQWMEQREARQKEHKEYLRKKRAEMAKMRMDSANGAKRRPSTAD</sequence>
<feature type="transmembrane region" description="Helical" evidence="1">
    <location>
        <begin position="18"/>
        <end position="40"/>
    </location>
</feature>
<dbReference type="AlphaFoldDB" id="A0AAN6SNA5"/>
<keyword evidence="1" id="KW-0472">Membrane</keyword>
<gene>
    <name evidence="2" type="ORF">C8A01DRAFT_19516</name>
</gene>
<evidence type="ECO:0000256" key="1">
    <source>
        <dbReference type="SAM" id="Phobius"/>
    </source>
</evidence>
<dbReference type="PROSITE" id="PS51257">
    <property type="entry name" value="PROKAR_LIPOPROTEIN"/>
    <property type="match status" value="1"/>
</dbReference>
<organism evidence="2 3">
    <name type="scientific">Parachaetomium inaequale</name>
    <dbReference type="NCBI Taxonomy" id="2588326"/>
    <lineage>
        <taxon>Eukaryota</taxon>
        <taxon>Fungi</taxon>
        <taxon>Dikarya</taxon>
        <taxon>Ascomycota</taxon>
        <taxon>Pezizomycotina</taxon>
        <taxon>Sordariomycetes</taxon>
        <taxon>Sordariomycetidae</taxon>
        <taxon>Sordariales</taxon>
        <taxon>Chaetomiaceae</taxon>
        <taxon>Parachaetomium</taxon>
    </lineage>
</organism>
<keyword evidence="1" id="KW-0812">Transmembrane</keyword>
<name>A0AAN6SNA5_9PEZI</name>
<comment type="caution">
    <text evidence="2">The sequence shown here is derived from an EMBL/GenBank/DDBJ whole genome shotgun (WGS) entry which is preliminary data.</text>
</comment>
<protein>
    <submittedName>
        <fullName evidence="2">Uncharacterized protein</fullName>
    </submittedName>
</protein>
<dbReference type="Proteomes" id="UP001303115">
    <property type="component" value="Unassembled WGS sequence"/>
</dbReference>